<reference evidence="2 3" key="1">
    <citation type="submission" date="2020-03" db="EMBL/GenBank/DDBJ databases">
        <title>Isolation and identification of active actinomycetes.</title>
        <authorList>
            <person name="Sun X."/>
        </authorList>
    </citation>
    <scope>NUCLEOTIDE SEQUENCE [LARGE SCALE GENOMIC DNA]</scope>
    <source>
        <strain evidence="2 3">NEAU-D13</strain>
    </source>
</reference>
<dbReference type="EMBL" id="JAAMPJ010000001">
    <property type="protein sequence ID" value="NGY57871.1"/>
    <property type="molecule type" value="Genomic_DNA"/>
</dbReference>
<evidence type="ECO:0000313" key="2">
    <source>
        <dbReference type="EMBL" id="NGY57871.1"/>
    </source>
</evidence>
<dbReference type="PROSITE" id="PS50206">
    <property type="entry name" value="RHODANESE_3"/>
    <property type="match status" value="1"/>
</dbReference>
<name>A0A7C9RLD5_9PSEU</name>
<dbReference type="Proteomes" id="UP000481360">
    <property type="component" value="Unassembled WGS sequence"/>
</dbReference>
<sequence>MSSVDTILEEARSHLLRLEPHELHALKDALVVDIRPIHNRLAEGEIENSVVVERIVLEWRLDPTGDWRLPGFTADTTVVVVCNEGWASSLAARDLQRIGLANATDLVGGYRGWRAAGLPIREGGSQSVV</sequence>
<gene>
    <name evidence="2" type="ORF">G7043_02870</name>
</gene>
<proteinExistence type="predicted"/>
<dbReference type="Gene3D" id="3.40.250.10">
    <property type="entry name" value="Rhodanese-like domain"/>
    <property type="match status" value="1"/>
</dbReference>
<dbReference type="RefSeq" id="WP_166043542.1">
    <property type="nucleotide sequence ID" value="NZ_JAAMPJ010000001.1"/>
</dbReference>
<evidence type="ECO:0000259" key="1">
    <source>
        <dbReference type="PROSITE" id="PS50206"/>
    </source>
</evidence>
<evidence type="ECO:0000313" key="3">
    <source>
        <dbReference type="Proteomes" id="UP000481360"/>
    </source>
</evidence>
<dbReference type="InterPro" id="IPR036873">
    <property type="entry name" value="Rhodanese-like_dom_sf"/>
</dbReference>
<dbReference type="Pfam" id="PF00581">
    <property type="entry name" value="Rhodanese"/>
    <property type="match status" value="1"/>
</dbReference>
<dbReference type="AlphaFoldDB" id="A0A7C9RLD5"/>
<feature type="domain" description="Rhodanese" evidence="1">
    <location>
        <begin position="25"/>
        <end position="122"/>
    </location>
</feature>
<organism evidence="2 3">
    <name type="scientific">Lentzea alba</name>
    <dbReference type="NCBI Taxonomy" id="2714351"/>
    <lineage>
        <taxon>Bacteria</taxon>
        <taxon>Bacillati</taxon>
        <taxon>Actinomycetota</taxon>
        <taxon>Actinomycetes</taxon>
        <taxon>Pseudonocardiales</taxon>
        <taxon>Pseudonocardiaceae</taxon>
        <taxon>Lentzea</taxon>
    </lineage>
</organism>
<keyword evidence="3" id="KW-1185">Reference proteome</keyword>
<protein>
    <submittedName>
        <fullName evidence="2">Rhodanese-like domain-containing protein</fullName>
    </submittedName>
</protein>
<accession>A0A7C9RLD5</accession>
<dbReference type="InterPro" id="IPR001763">
    <property type="entry name" value="Rhodanese-like_dom"/>
</dbReference>
<dbReference type="SUPFAM" id="SSF52821">
    <property type="entry name" value="Rhodanese/Cell cycle control phosphatase"/>
    <property type="match status" value="1"/>
</dbReference>
<comment type="caution">
    <text evidence="2">The sequence shown here is derived from an EMBL/GenBank/DDBJ whole genome shotgun (WGS) entry which is preliminary data.</text>
</comment>
<dbReference type="SMART" id="SM00450">
    <property type="entry name" value="RHOD"/>
    <property type="match status" value="1"/>
</dbReference>